<comment type="subunit">
    <text evidence="3">Associates with DNA double-strand breaks.</text>
</comment>
<evidence type="ECO:0000256" key="5">
    <source>
        <dbReference type="ARBA" id="ARBA00014619"/>
    </source>
</evidence>
<dbReference type="InterPro" id="IPR044107">
    <property type="entry name" value="PIKKc_ATM"/>
</dbReference>
<evidence type="ECO:0000256" key="3">
    <source>
        <dbReference type="ARBA" id="ARBA00011370"/>
    </source>
</evidence>
<evidence type="ECO:0000259" key="20">
    <source>
        <dbReference type="PROSITE" id="PS51190"/>
    </source>
</evidence>
<keyword evidence="16" id="KW-0158">Chromosome</keyword>
<feature type="region of interest" description="Disordered" evidence="17">
    <location>
        <begin position="175"/>
        <end position="206"/>
    </location>
</feature>
<dbReference type="InterPro" id="IPR021668">
    <property type="entry name" value="TAN"/>
</dbReference>
<feature type="domain" description="FATC" evidence="20">
    <location>
        <begin position="2905"/>
        <end position="2937"/>
    </location>
</feature>
<dbReference type="SMART" id="SM01342">
    <property type="entry name" value="TAN"/>
    <property type="match status" value="1"/>
</dbReference>
<dbReference type="PROSITE" id="PS51189">
    <property type="entry name" value="FAT"/>
    <property type="match status" value="1"/>
</dbReference>
<gene>
    <name evidence="21" type="ORF">IWZ03DRAFT_329844</name>
</gene>
<comment type="caution">
    <text evidence="21">The sequence shown here is derived from an EMBL/GenBank/DDBJ whole genome shotgun (WGS) entry which is preliminary data.</text>
</comment>
<dbReference type="SMART" id="SM00146">
    <property type="entry name" value="PI3Kc"/>
    <property type="match status" value="1"/>
</dbReference>
<feature type="compositionally biased region" description="Polar residues" evidence="17">
    <location>
        <begin position="1038"/>
        <end position="1051"/>
    </location>
</feature>
<comment type="subcellular location">
    <subcellularLocation>
        <location evidence="16">Chromosome</location>
        <location evidence="16">Telomere</location>
    </subcellularLocation>
    <subcellularLocation>
        <location evidence="1 16">Nucleus</location>
    </subcellularLocation>
</comment>
<comment type="catalytic activity">
    <reaction evidence="14 16">
        <text>L-threonyl-[protein] + ATP = O-phospho-L-threonyl-[protein] + ADP + H(+)</text>
        <dbReference type="Rhea" id="RHEA:46608"/>
        <dbReference type="Rhea" id="RHEA-COMP:11060"/>
        <dbReference type="Rhea" id="RHEA-COMP:11605"/>
        <dbReference type="ChEBI" id="CHEBI:15378"/>
        <dbReference type="ChEBI" id="CHEBI:30013"/>
        <dbReference type="ChEBI" id="CHEBI:30616"/>
        <dbReference type="ChEBI" id="CHEBI:61977"/>
        <dbReference type="ChEBI" id="CHEBI:456216"/>
        <dbReference type="EC" id="2.7.11.1"/>
    </reaction>
</comment>
<accession>A0ABR1KLD8</accession>
<dbReference type="PROSITE" id="PS51190">
    <property type="entry name" value="FATC"/>
    <property type="match status" value="1"/>
</dbReference>
<dbReference type="PANTHER" id="PTHR37079:SF4">
    <property type="entry name" value="SERINE_THREONINE-PROTEIN KINASE ATM"/>
    <property type="match status" value="1"/>
</dbReference>
<dbReference type="InterPro" id="IPR036940">
    <property type="entry name" value="PI3/4_kinase_cat_sf"/>
</dbReference>
<keyword evidence="6 16" id="KW-0723">Serine/threonine-protein kinase</keyword>
<dbReference type="InterPro" id="IPR011009">
    <property type="entry name" value="Kinase-like_dom_sf"/>
</dbReference>
<dbReference type="PROSITE" id="PS50290">
    <property type="entry name" value="PI3_4_KINASE_3"/>
    <property type="match status" value="1"/>
</dbReference>
<reference evidence="21 22" key="1">
    <citation type="submission" date="2024-04" db="EMBL/GenBank/DDBJ databases">
        <title>Phyllosticta paracitricarpa is synonymous to the EU quarantine fungus P. citricarpa based on phylogenomic analyses.</title>
        <authorList>
            <consortium name="Lawrence Berkeley National Laboratory"/>
            <person name="Van Ingen-Buijs V.A."/>
            <person name="Van Westerhoven A.C."/>
            <person name="Haridas S."/>
            <person name="Skiadas P."/>
            <person name="Martin F."/>
            <person name="Groenewald J.Z."/>
            <person name="Crous P.W."/>
            <person name="Seidl M.F."/>
        </authorList>
    </citation>
    <scope>NUCLEOTIDE SEQUENCE [LARGE SCALE GENOMIC DNA]</scope>
    <source>
        <strain evidence="21 22">CBS 123371</strain>
    </source>
</reference>
<evidence type="ECO:0000256" key="13">
    <source>
        <dbReference type="ARBA" id="ARBA00025079"/>
    </source>
</evidence>
<evidence type="ECO:0000256" key="6">
    <source>
        <dbReference type="ARBA" id="ARBA00022527"/>
    </source>
</evidence>
<evidence type="ECO:0000313" key="22">
    <source>
        <dbReference type="Proteomes" id="UP001363622"/>
    </source>
</evidence>
<evidence type="ECO:0000256" key="16">
    <source>
        <dbReference type="RuleBase" id="RU365027"/>
    </source>
</evidence>
<dbReference type="Gene3D" id="1.10.1070.11">
    <property type="entry name" value="Phosphatidylinositol 3-/4-kinase, catalytic domain"/>
    <property type="match status" value="1"/>
</dbReference>
<dbReference type="Proteomes" id="UP001363622">
    <property type="component" value="Unassembled WGS sequence"/>
</dbReference>
<keyword evidence="9 16" id="KW-0227">DNA damage</keyword>
<feature type="domain" description="PI3K/PI4K catalytic" evidence="18">
    <location>
        <begin position="2575"/>
        <end position="2886"/>
    </location>
</feature>
<sequence length="2937" mass="330121">MAARTLQDVLEAIKADTREKERDKSEQEFKETLQQLTLKSGGLANVTCRKIFIALTELIEEERRLFSTSKAADTANSNKGKARRRLLTWSRLVRLVVAAGIPQMRANTLNMVVTHVIQLLTTPAKDFFGPVAPGYVKCLRLVLDFSPHVEHLEPTLWNTLAEFCIEGISDYSSQSQYSNGHNHGNRASRSGTPRAGTPMQPESTARSDLVIGSQRQAADTYGIADDLVASLKNLVSATNAAPAEFAGPILTTLIDWLATKRSMSQPQVDAFAAINAVILRVHLESVTLVQQAIPRLIPLVRKLWSTKLSALKDEMLVTLLYSKAHVTYLLQSPNTQSMDVRSDLTGLVEAMNNDSIKRGEREQLQIDDLRLRCEKDWPREHTPFILPVFRLKQGSARSEQNWAKLYFTAYFSNVLDESRPKRAESNVNEAKRPRALEHFEDCSRGISNPQQPKRLHFLQLASFMVQQVGHNTEAIRVMLERLIAHISDASATISSWAMLVAAACAVQSVSATPDFKPLWAVVWQLSSRNLGLESSSRAAAHVMDVILRLGLIDSPVVLETVDAIISSVELNGPAAFNEAAVSLWISIVDVRGAESPHSLDTVLERMLRWFSSKWNPFQSIGRFHSSQNYDAWDIIRLLCSTTDFPVPPHDQRSFSNLGLVAISALRTNQCPELVDYLVLLSKTEDFAVEPRQITVSAHQRRSANNEKIMLDFCVSNIEQALQYLEGHRTSRASTLSHEMLHSITVLCVVTVQLSWTQKTEAIEPLRSSSEKLVKELSNLVANPDFDQPLVDTTLETLAPSLPVLANLESLHAAKVNGIVISLIAKHFSRALSDRKSHKKDAMEIDDEFESQRSGHIAKNDRLDFPRDALTLKNSLHASRATIASKLAYLATALDAQDGDVNVPQAFLDYLVSLSPVEFLSCREFMVEVLSSSLQLTPKDFDALLSYAADEILPEYDHERSEVAICLIAELLNGTVELWSDPYSAAYDFGADLYEWIINILNADAASPDVLVQASRLFCQLLKVQPDYAGQLELREIRPNNQQVERPSSQKHQPGHEQLDKLKKSGTPDVRTSLFWILRHGNVLVKYHVIESLPQVFGLYAIDAHDEVFNGVHENLPEDSSSIEKMALRMLGYARLGAAWHSLLRRCVYHIFETAGVVPEAGGHAAKCTTWLSKALDLEDSRALFRIFAPQLIHTWIKSDQGLSTIPFAAFGYCDLPSLLRDVSGEVYSQLAMFGKKDEIAFLTDQLQAVQVDLAIASLPKTAAYIIAYDTFPDKTKDANDKRENAIKELLGDSRWKALIGQQFPCILAIFIFATPMDDSIDKGIERNPEFHSLSQYLQQIQDFSSSVAELPSDQQPVFRSKHIFDLIKRTLRRASFNAESFWTADCFAYVFRYLLSKIHPALGSLHACSVIRKMRFLIALAGPVVWEGYPLQMSLASLRPYLADIHCAEDTIGILQYLFVHGKSYLTANLSCLAGNTTSILFSLHGLLTSSHENDTAIQKATKFRKWFRFYIETCINDMGKNAEDRDTQTSLKVFRAIAKAAGELRTGGNATIDTPESNLLMALLKDSSNPKKALNEPSRDLAFSFLFRHFRPPASFREDVLGEADRASAYALEVWNSSQKSNNSREYLLWAAKVLGRSYSACGEVQEKIRKAARSSNGVDVARKRGNKTSRMLIVAHLEDLLQGEQPFKTGLAEQTLRAILSSAPNQELLQEIGQVLPLVVVEGMTMNDAYRIPLHQPETNQSLEESLLPREPNKLSYWIARLCISLATSTPGDGVIEFLPRLLSRVHSSAEELFPYILHLVLEKDFDGNQKLKQTISAAFRNWFGRFTDAEVPQVKAILRAILYLRTQEIPMERTIADRVMWLDIDYHKAAEAAVKCGMHTTALLFAECHSDQPANTSRRSSVVPSHQPISLELQMSIYRNLEEPDCFYGVEQEAGLSSVLDRLDHESNGLKGLLFHGAQMDSHMRMSNNISTADSGKMIKDLTMLNLNSLTHSLLVNDKFKGSGSNIEYTLEAAQKLEQWEIRAPVTHKSDTSALFRAFQGLHNSNDLATVRKNLDQSFLEVMDACSGLNASAKLLHSSFRAMATLNEIDEILSSKSEEQLYKTWDMVIERTTWFNQARVEDFRSIISSRETLFSLMSKQPGLQAIVDTKPRELRKLQQEALTNSVDIFRRHGALQESLTAATYLVDLVEPCRQLQLETEADAKFQVALVLWDQGEKTTSVRMLQKLEEESRTTNDDFASRSALLTMLGNYTSEARLKKPDEITEDYMKPAIEELKHKTGIDAGRAYHAYAAFCDQQLQSQDLIDDHNRMQTLAQRREADAQEFERLAKAERNANRKEAFKREARKARKWFNMDMQEAHRLSENRVEFLTGGLENYLLALQASDEHDKDVFRMFSLWLEYSHLSLANDAVGQHVGAVPKGKFVVLMNQMSSKLQAEKSEFQGILTGLVARICANHPYHGMNHIYSGSKANTKDDAAKSRSAAATSVANKLKGDAEACVYWNKIYRANEQYHAMALMNDKEFRSKRDYTMAKYSTSKHLINTIPSLQIPPITMHIPVLADYRDYKQLPYIVGFKPTMGIANGLSQPKVVTALASDGKPYKQLYKSGNDDLRQDAIMEQVFEHVSQLLRSHPATRLRNLHIRTYRVVPLSSKTGVIEFVQNTLPLMSYLELAHQQYYPKDWKQNKCREEINGISAHTHEERIKMYKNVCKHFNPVLRFFFLERFPDPDDWFEKRLAYARSTAAISILGHVLGLGDRHCHNILLDQTTGEVVHIDLGVAFEAGRVLPVPEVVPFRLTRDIVDAMGYTGTEGVFRRCCEFTLDTLRDERDSIMTILNVLRYDPLYSWSISPLKAKKMQEGEEAAANAGGEEWEEQQILRVASRKTAEEGVGEAGRALSVVERKLSKALSSAAAVAELIQQATDERNLAVLFAGWSAWC</sequence>
<evidence type="ECO:0000259" key="18">
    <source>
        <dbReference type="PROSITE" id="PS50290"/>
    </source>
</evidence>
<comment type="catalytic activity">
    <reaction evidence="15">
        <text>L-seryl-[protein] + ATP = O-phospho-L-seryl-[protein] + ADP + H(+)</text>
        <dbReference type="Rhea" id="RHEA:17989"/>
        <dbReference type="Rhea" id="RHEA-COMP:9863"/>
        <dbReference type="Rhea" id="RHEA-COMP:11604"/>
        <dbReference type="ChEBI" id="CHEBI:15378"/>
        <dbReference type="ChEBI" id="CHEBI:29999"/>
        <dbReference type="ChEBI" id="CHEBI:30616"/>
        <dbReference type="ChEBI" id="CHEBI:83421"/>
        <dbReference type="ChEBI" id="CHEBI:456216"/>
        <dbReference type="EC" id="2.7.11.1"/>
    </reaction>
</comment>
<dbReference type="SUPFAM" id="SSF48371">
    <property type="entry name" value="ARM repeat"/>
    <property type="match status" value="1"/>
</dbReference>
<evidence type="ECO:0000256" key="11">
    <source>
        <dbReference type="ARBA" id="ARBA00022840"/>
    </source>
</evidence>
<dbReference type="SMART" id="SM01343">
    <property type="entry name" value="FATC"/>
    <property type="match status" value="1"/>
</dbReference>
<dbReference type="InterPro" id="IPR014009">
    <property type="entry name" value="PIK_FAT"/>
</dbReference>
<dbReference type="Pfam" id="PF00454">
    <property type="entry name" value="PI3_PI4_kinase"/>
    <property type="match status" value="1"/>
</dbReference>
<dbReference type="Pfam" id="PF11640">
    <property type="entry name" value="TAN"/>
    <property type="match status" value="1"/>
</dbReference>
<dbReference type="CDD" id="cd05171">
    <property type="entry name" value="PIKKc_ATM"/>
    <property type="match status" value="1"/>
</dbReference>
<dbReference type="InterPro" id="IPR003152">
    <property type="entry name" value="FATC_dom"/>
</dbReference>
<evidence type="ECO:0000313" key="21">
    <source>
        <dbReference type="EMBL" id="KAK7516293.1"/>
    </source>
</evidence>
<dbReference type="InterPro" id="IPR038980">
    <property type="entry name" value="ATM_plant"/>
</dbReference>
<dbReference type="SUPFAM" id="SSF56112">
    <property type="entry name" value="Protein kinase-like (PK-like)"/>
    <property type="match status" value="1"/>
</dbReference>
<dbReference type="EC" id="2.7.11.1" evidence="4 16"/>
<feature type="compositionally biased region" description="Basic and acidic residues" evidence="17">
    <location>
        <begin position="1053"/>
        <end position="1062"/>
    </location>
</feature>
<evidence type="ECO:0000256" key="4">
    <source>
        <dbReference type="ARBA" id="ARBA00012513"/>
    </source>
</evidence>
<keyword evidence="16" id="KW-0779">Telomere</keyword>
<evidence type="ECO:0000259" key="19">
    <source>
        <dbReference type="PROSITE" id="PS51189"/>
    </source>
</evidence>
<protein>
    <recommendedName>
        <fullName evidence="5 16">Serine/threonine-protein kinase Tel1</fullName>
        <ecNumber evidence="4 16">2.7.11.1</ecNumber>
    </recommendedName>
</protein>
<dbReference type="InterPro" id="IPR018936">
    <property type="entry name" value="PI3/4_kinase_CS"/>
</dbReference>
<evidence type="ECO:0000256" key="7">
    <source>
        <dbReference type="ARBA" id="ARBA00022679"/>
    </source>
</evidence>
<dbReference type="EMBL" id="JBBPHU010000006">
    <property type="protein sequence ID" value="KAK7516293.1"/>
    <property type="molecule type" value="Genomic_DNA"/>
</dbReference>
<dbReference type="Gene3D" id="3.30.1010.10">
    <property type="entry name" value="Phosphatidylinositol 3-kinase Catalytic Subunit, Chain A, domain 4"/>
    <property type="match status" value="1"/>
</dbReference>
<evidence type="ECO:0000256" key="1">
    <source>
        <dbReference type="ARBA" id="ARBA00004123"/>
    </source>
</evidence>
<keyword evidence="16" id="KW-0156">Chromatin regulator</keyword>
<evidence type="ECO:0000256" key="9">
    <source>
        <dbReference type="ARBA" id="ARBA00022763"/>
    </source>
</evidence>
<evidence type="ECO:0000256" key="15">
    <source>
        <dbReference type="ARBA" id="ARBA00048679"/>
    </source>
</evidence>
<evidence type="ECO:0000256" key="17">
    <source>
        <dbReference type="SAM" id="MobiDB-lite"/>
    </source>
</evidence>
<proteinExistence type="inferred from homology"/>
<evidence type="ECO:0000256" key="10">
    <source>
        <dbReference type="ARBA" id="ARBA00022777"/>
    </source>
</evidence>
<comment type="function">
    <text evidence="13 16">Serine/threonine protein kinase which activates checkpoint signaling upon genotoxic stresses such as ionizing radiation (IR), ultraviolet light (UV), or DNA replication stalling, thereby acting as a DNA damage sensor. Recognizes the substrate consensus sequence [ST]-Q. Phosphorylates histone H2A to form H2AS128ph (gamma-H2A) at sites of DNA damage, involved in the regulation of DNA damage response mechanism. Required for the control of telomere length and genome stability.</text>
</comment>
<dbReference type="PROSITE" id="PS00916">
    <property type="entry name" value="PI3_4_KINASE_2"/>
    <property type="match status" value="1"/>
</dbReference>
<organism evidence="21 22">
    <name type="scientific">Phyllosticta citriasiana</name>
    <dbReference type="NCBI Taxonomy" id="595635"/>
    <lineage>
        <taxon>Eukaryota</taxon>
        <taxon>Fungi</taxon>
        <taxon>Dikarya</taxon>
        <taxon>Ascomycota</taxon>
        <taxon>Pezizomycotina</taxon>
        <taxon>Dothideomycetes</taxon>
        <taxon>Dothideomycetes incertae sedis</taxon>
        <taxon>Botryosphaeriales</taxon>
        <taxon>Phyllostictaceae</taxon>
        <taxon>Phyllosticta</taxon>
    </lineage>
</organism>
<name>A0ABR1KLD8_9PEZI</name>
<evidence type="ECO:0000256" key="2">
    <source>
        <dbReference type="ARBA" id="ARBA00010769"/>
    </source>
</evidence>
<dbReference type="InterPro" id="IPR000403">
    <property type="entry name" value="PI3/4_kinase_cat_dom"/>
</dbReference>
<dbReference type="Pfam" id="PF02260">
    <property type="entry name" value="FATC"/>
    <property type="match status" value="1"/>
</dbReference>
<keyword evidence="22" id="KW-1185">Reference proteome</keyword>
<dbReference type="InterPro" id="IPR016024">
    <property type="entry name" value="ARM-type_fold"/>
</dbReference>
<comment type="similarity">
    <text evidence="2 16">Belongs to the PI3/PI4-kinase family. ATM subfamily.</text>
</comment>
<feature type="domain" description="FAT" evidence="19">
    <location>
        <begin position="1871"/>
        <end position="2472"/>
    </location>
</feature>
<keyword evidence="11 16" id="KW-0067">ATP-binding</keyword>
<feature type="region of interest" description="Disordered" evidence="17">
    <location>
        <begin position="1036"/>
        <end position="1064"/>
    </location>
</feature>
<evidence type="ECO:0000256" key="14">
    <source>
        <dbReference type="ARBA" id="ARBA00047899"/>
    </source>
</evidence>
<keyword evidence="7 16" id="KW-0808">Transferase</keyword>
<keyword evidence="8 16" id="KW-0547">Nucleotide-binding</keyword>
<dbReference type="PANTHER" id="PTHR37079">
    <property type="entry name" value="SERINE/THREONINE-PROTEIN KINASE ATM"/>
    <property type="match status" value="1"/>
</dbReference>
<feature type="compositionally biased region" description="Polar residues" evidence="17">
    <location>
        <begin position="175"/>
        <end position="191"/>
    </location>
</feature>
<keyword evidence="12 16" id="KW-0539">Nucleus</keyword>
<evidence type="ECO:0000256" key="8">
    <source>
        <dbReference type="ARBA" id="ARBA00022741"/>
    </source>
</evidence>
<evidence type="ECO:0000256" key="12">
    <source>
        <dbReference type="ARBA" id="ARBA00023242"/>
    </source>
</evidence>
<keyword evidence="10 16" id="KW-0418">Kinase</keyword>